<dbReference type="GO" id="GO:0003677">
    <property type="term" value="F:DNA binding"/>
    <property type="evidence" value="ECO:0007669"/>
    <property type="project" value="UniProtKB-KW"/>
</dbReference>
<evidence type="ECO:0000313" key="3">
    <source>
        <dbReference type="EMBL" id="OUM85674.1"/>
    </source>
</evidence>
<dbReference type="SUPFAM" id="SSF47413">
    <property type="entry name" value="lambda repressor-like DNA-binding domains"/>
    <property type="match status" value="1"/>
</dbReference>
<dbReference type="GO" id="GO:0003700">
    <property type="term" value="F:DNA-binding transcription factor activity"/>
    <property type="evidence" value="ECO:0007669"/>
    <property type="project" value="TreeGrafter"/>
</dbReference>
<dbReference type="AlphaFoldDB" id="A0A1Y3PEU5"/>
<protein>
    <recommendedName>
        <fullName evidence="2">HTH cro/C1-type domain-containing protein</fullName>
    </recommendedName>
</protein>
<dbReference type="EMBL" id="LZRT01000098">
    <property type="protein sequence ID" value="OUM85674.1"/>
    <property type="molecule type" value="Genomic_DNA"/>
</dbReference>
<dbReference type="InterPro" id="IPR050807">
    <property type="entry name" value="TransReg_Diox_bact_type"/>
</dbReference>
<name>A0A1Y3PEU5_9BACI</name>
<dbReference type="GO" id="GO:0005829">
    <property type="term" value="C:cytosol"/>
    <property type="evidence" value="ECO:0007669"/>
    <property type="project" value="TreeGrafter"/>
</dbReference>
<feature type="domain" description="HTH cro/C1-type" evidence="2">
    <location>
        <begin position="31"/>
        <end position="85"/>
    </location>
</feature>
<proteinExistence type="predicted"/>
<evidence type="ECO:0000256" key="1">
    <source>
        <dbReference type="ARBA" id="ARBA00023125"/>
    </source>
</evidence>
<evidence type="ECO:0000259" key="2">
    <source>
        <dbReference type="PROSITE" id="PS50943"/>
    </source>
</evidence>
<gene>
    <name evidence="3" type="ORF">BAA01_09400</name>
</gene>
<dbReference type="SMART" id="SM00530">
    <property type="entry name" value="HTH_XRE"/>
    <property type="match status" value="1"/>
</dbReference>
<dbReference type="InterPro" id="IPR010982">
    <property type="entry name" value="Lambda_DNA-bd_dom_sf"/>
</dbReference>
<comment type="caution">
    <text evidence="3">The sequence shown here is derived from an EMBL/GenBank/DDBJ whole genome shotgun (WGS) entry which is preliminary data.</text>
</comment>
<organism evidence="3 4">
    <name type="scientific">Bacillus thermozeamaize</name>
    <dbReference type="NCBI Taxonomy" id="230954"/>
    <lineage>
        <taxon>Bacteria</taxon>
        <taxon>Bacillati</taxon>
        <taxon>Bacillota</taxon>
        <taxon>Bacilli</taxon>
        <taxon>Bacillales</taxon>
        <taxon>Bacillaceae</taxon>
        <taxon>Bacillus</taxon>
    </lineage>
</organism>
<reference evidence="4" key="1">
    <citation type="submission" date="2016-06" db="EMBL/GenBank/DDBJ databases">
        <authorList>
            <person name="Nascimento L."/>
            <person name="Pereira R.V."/>
            <person name="Martins L.F."/>
            <person name="Quaggio R.B."/>
            <person name="Silva A.M."/>
            <person name="Setubal J.C."/>
        </authorList>
    </citation>
    <scope>NUCLEOTIDE SEQUENCE [LARGE SCALE GENOMIC DNA]</scope>
</reference>
<dbReference type="Proteomes" id="UP000196475">
    <property type="component" value="Unassembled WGS sequence"/>
</dbReference>
<sequence>MVITMFDYNDMSSYFCLGGENVTGHNLGLVITRLRKERGMTRYRLARESGVSYSYLVGIEEGKHSPSMNIALKIAAALGVTVAELIREEELHEQNN</sequence>
<dbReference type="Gene3D" id="1.10.260.40">
    <property type="entry name" value="lambda repressor-like DNA-binding domains"/>
    <property type="match status" value="1"/>
</dbReference>
<dbReference type="InterPro" id="IPR001387">
    <property type="entry name" value="Cro/C1-type_HTH"/>
</dbReference>
<dbReference type="PANTHER" id="PTHR46797">
    <property type="entry name" value="HTH-TYPE TRANSCRIPTIONAL REGULATOR"/>
    <property type="match status" value="1"/>
</dbReference>
<dbReference type="PANTHER" id="PTHR46797:SF1">
    <property type="entry name" value="METHYLPHOSPHONATE SYNTHASE"/>
    <property type="match status" value="1"/>
</dbReference>
<dbReference type="Pfam" id="PF01381">
    <property type="entry name" value="HTH_3"/>
    <property type="match status" value="1"/>
</dbReference>
<dbReference type="PROSITE" id="PS50943">
    <property type="entry name" value="HTH_CROC1"/>
    <property type="match status" value="1"/>
</dbReference>
<keyword evidence="1" id="KW-0238">DNA-binding</keyword>
<dbReference type="CDD" id="cd00093">
    <property type="entry name" value="HTH_XRE"/>
    <property type="match status" value="1"/>
</dbReference>
<accession>A0A1Y3PEU5</accession>
<evidence type="ECO:0000313" key="4">
    <source>
        <dbReference type="Proteomes" id="UP000196475"/>
    </source>
</evidence>